<protein>
    <submittedName>
        <fullName evidence="2">Nucleoside permease</fullName>
    </submittedName>
</protein>
<keyword evidence="1" id="KW-1133">Transmembrane helix</keyword>
<dbReference type="EMBL" id="UAWQ01000016">
    <property type="protein sequence ID" value="SQC43955.1"/>
    <property type="molecule type" value="Genomic_DNA"/>
</dbReference>
<evidence type="ECO:0000313" key="2">
    <source>
        <dbReference type="EMBL" id="SQC43955.1"/>
    </source>
</evidence>
<organism evidence="2 3">
    <name type="scientific">Klebsiella pneumoniae</name>
    <dbReference type="NCBI Taxonomy" id="573"/>
    <lineage>
        <taxon>Bacteria</taxon>
        <taxon>Pseudomonadati</taxon>
        <taxon>Pseudomonadota</taxon>
        <taxon>Gammaproteobacteria</taxon>
        <taxon>Enterobacterales</taxon>
        <taxon>Enterobacteriaceae</taxon>
        <taxon>Klebsiella/Raoultella group</taxon>
        <taxon>Klebsiella</taxon>
        <taxon>Klebsiella pneumoniae complex</taxon>
    </lineage>
</organism>
<proteinExistence type="predicted"/>
<reference evidence="2 3" key="1">
    <citation type="submission" date="2018-06" db="EMBL/GenBank/DDBJ databases">
        <authorList>
            <consortium name="Pathogen Informatics"/>
            <person name="Doyle S."/>
        </authorList>
    </citation>
    <scope>NUCLEOTIDE SEQUENCE [LARGE SCALE GENOMIC DNA]</scope>
    <source>
        <strain evidence="2 3">NCTC13465</strain>
    </source>
</reference>
<evidence type="ECO:0000313" key="3">
    <source>
        <dbReference type="Proteomes" id="UP000251721"/>
    </source>
</evidence>
<gene>
    <name evidence="2" type="primary">nupC_5</name>
    <name evidence="2" type="ORF">NCTC13465_02445</name>
</gene>
<dbReference type="AlphaFoldDB" id="A0A2X3FD49"/>
<dbReference type="Proteomes" id="UP000251721">
    <property type="component" value="Unassembled WGS sequence"/>
</dbReference>
<keyword evidence="1" id="KW-0472">Membrane</keyword>
<keyword evidence="1" id="KW-0812">Transmembrane</keyword>
<name>A0A2X3FD49_KLEPN</name>
<feature type="transmembrane region" description="Helical" evidence="1">
    <location>
        <begin position="6"/>
        <end position="23"/>
    </location>
</feature>
<sequence length="43" mass="4793">MLGEYILAGFKVAIIVAAMLIGFHRADLGAECPVRHRDRLVRL</sequence>
<accession>A0A2X3FD49</accession>
<evidence type="ECO:0000256" key="1">
    <source>
        <dbReference type="SAM" id="Phobius"/>
    </source>
</evidence>